<evidence type="ECO:0000256" key="7">
    <source>
        <dbReference type="SAM" id="Phobius"/>
    </source>
</evidence>
<evidence type="ECO:0000256" key="4">
    <source>
        <dbReference type="ARBA" id="ARBA00022692"/>
    </source>
</evidence>
<feature type="transmembrane region" description="Helical" evidence="7">
    <location>
        <begin position="43"/>
        <end position="65"/>
    </location>
</feature>
<dbReference type="RefSeq" id="WP_135368645.1">
    <property type="nucleotide sequence ID" value="NZ_RKLX01000020.1"/>
</dbReference>
<keyword evidence="2" id="KW-0813">Transport</keyword>
<dbReference type="PANTHER" id="PTHR23513">
    <property type="entry name" value="INTEGRAL MEMBRANE EFFLUX PROTEIN-RELATED"/>
    <property type="match status" value="1"/>
</dbReference>
<evidence type="ECO:0000313" key="9">
    <source>
        <dbReference type="EMBL" id="TGD17917.1"/>
    </source>
</evidence>
<comment type="caution">
    <text evidence="9">The sequence shown here is derived from an EMBL/GenBank/DDBJ whole genome shotgun (WGS) entry which is preliminary data.</text>
</comment>
<gene>
    <name evidence="9" type="ORF">EGT51_10550</name>
</gene>
<keyword evidence="5 7" id="KW-1133">Transmembrane helix</keyword>
<dbReference type="PROSITE" id="PS50850">
    <property type="entry name" value="MFS"/>
    <property type="match status" value="1"/>
</dbReference>
<proteinExistence type="predicted"/>
<feature type="transmembrane region" description="Helical" evidence="7">
    <location>
        <begin position="231"/>
        <end position="253"/>
    </location>
</feature>
<keyword evidence="3" id="KW-1003">Cell membrane</keyword>
<evidence type="ECO:0000259" key="8">
    <source>
        <dbReference type="PROSITE" id="PS50850"/>
    </source>
</evidence>
<dbReference type="InterPro" id="IPR020846">
    <property type="entry name" value="MFS_dom"/>
</dbReference>
<dbReference type="InterPro" id="IPR011701">
    <property type="entry name" value="MFS"/>
</dbReference>
<name>A0A4Z0J713_9LACO</name>
<keyword evidence="4 7" id="KW-0812">Transmembrane</keyword>
<dbReference type="GO" id="GO:0005886">
    <property type="term" value="C:plasma membrane"/>
    <property type="evidence" value="ECO:0007669"/>
    <property type="project" value="UniProtKB-SubCell"/>
</dbReference>
<reference evidence="9 10" key="1">
    <citation type="submission" date="2018-10" db="EMBL/GenBank/DDBJ databases">
        <title>Lactobacillus sp. R7 and Lactobacillus sp. R19 isolated from fermented mustard green product of Taiwan.</title>
        <authorList>
            <person name="Lin S.-T."/>
        </authorList>
    </citation>
    <scope>NUCLEOTIDE SEQUENCE [LARGE SCALE GENOMIC DNA]</scope>
    <source>
        <strain evidence="9 10">BCRC 81129</strain>
    </source>
</reference>
<dbReference type="SUPFAM" id="SSF103473">
    <property type="entry name" value="MFS general substrate transporter"/>
    <property type="match status" value="1"/>
</dbReference>
<dbReference type="AlphaFoldDB" id="A0A4Z0J713"/>
<feature type="domain" description="Major facilitator superfamily (MFS) profile" evidence="8">
    <location>
        <begin position="9"/>
        <end position="410"/>
    </location>
</feature>
<evidence type="ECO:0000256" key="1">
    <source>
        <dbReference type="ARBA" id="ARBA00004651"/>
    </source>
</evidence>
<evidence type="ECO:0000256" key="6">
    <source>
        <dbReference type="ARBA" id="ARBA00023136"/>
    </source>
</evidence>
<feature type="transmembrane region" description="Helical" evidence="7">
    <location>
        <begin position="12"/>
        <end position="31"/>
    </location>
</feature>
<accession>A0A4Z0J713</accession>
<dbReference type="InterPro" id="IPR036259">
    <property type="entry name" value="MFS_trans_sf"/>
</dbReference>
<feature type="transmembrane region" description="Helical" evidence="7">
    <location>
        <begin position="139"/>
        <end position="162"/>
    </location>
</feature>
<feature type="transmembrane region" description="Helical" evidence="7">
    <location>
        <begin position="294"/>
        <end position="313"/>
    </location>
</feature>
<feature type="transmembrane region" description="Helical" evidence="7">
    <location>
        <begin position="100"/>
        <end position="118"/>
    </location>
</feature>
<feature type="transmembrane region" description="Helical" evidence="7">
    <location>
        <begin position="356"/>
        <end position="379"/>
    </location>
</feature>
<evidence type="ECO:0000256" key="2">
    <source>
        <dbReference type="ARBA" id="ARBA00022448"/>
    </source>
</evidence>
<evidence type="ECO:0000313" key="10">
    <source>
        <dbReference type="Proteomes" id="UP000297348"/>
    </source>
</evidence>
<organism evidence="9 10">
    <name type="scientific">Levilactobacillus suantsaiihabitans</name>
    <dbReference type="NCBI Taxonomy" id="2487722"/>
    <lineage>
        <taxon>Bacteria</taxon>
        <taxon>Bacillati</taxon>
        <taxon>Bacillota</taxon>
        <taxon>Bacilli</taxon>
        <taxon>Lactobacillales</taxon>
        <taxon>Lactobacillaceae</taxon>
        <taxon>Levilactobacillus</taxon>
    </lineage>
</organism>
<feature type="transmembrane region" description="Helical" evidence="7">
    <location>
        <begin position="77"/>
        <end position="94"/>
    </location>
</feature>
<dbReference type="Gene3D" id="1.20.1250.20">
    <property type="entry name" value="MFS general substrate transporter like domains"/>
    <property type="match status" value="1"/>
</dbReference>
<evidence type="ECO:0000256" key="3">
    <source>
        <dbReference type="ARBA" id="ARBA00022475"/>
    </source>
</evidence>
<dbReference type="Pfam" id="PF07690">
    <property type="entry name" value="MFS_1"/>
    <property type="match status" value="1"/>
</dbReference>
<dbReference type="OrthoDB" id="2293709at2"/>
<dbReference type="Proteomes" id="UP000297348">
    <property type="component" value="Unassembled WGS sequence"/>
</dbReference>
<dbReference type="GO" id="GO:0022857">
    <property type="term" value="F:transmembrane transporter activity"/>
    <property type="evidence" value="ECO:0007669"/>
    <property type="project" value="InterPro"/>
</dbReference>
<evidence type="ECO:0000256" key="5">
    <source>
        <dbReference type="ARBA" id="ARBA00022989"/>
    </source>
</evidence>
<comment type="subcellular location">
    <subcellularLocation>
        <location evidence="1">Cell membrane</location>
        <topology evidence="1">Multi-pass membrane protein</topology>
    </subcellularLocation>
</comment>
<sequence>MLEIIKNRAVRILSLANVFETLGVSIFNIVLLTYAKTYANPTVMISAVSIATVVPGTLGFAIGYWADHLTHKDQMLIVTKVLQALLYLGLSLVIDHRTPLVFAIVIAINLISDSLGFLSSSLRLPVIRQRVAQNDRQQVLGLNQSIASLLQPVGQSIGVFILAVTHDYALAALVNAGTFFLAALILLLGRRAIHIAPIPVPPARRGEKGPGLWRKMSNILGQSSGVSIIRLLTAVVIVNAVGASVDAVINLYILDQGRATGLSFGLAILIINVLFVAGTVMGSTLKVRFLDRQSFKTVMVGTIGVMVLLYLNFLWVQSYWMVVVLMFAIAFGLGNMNPKLYAQVISLADQNIVGTIFGTVSSLVTIAAPLGSVGIVLVYNAISPAAAYWASIIILLIGTAVLLLGKHQRPVAKA</sequence>
<feature type="transmembrane region" description="Helical" evidence="7">
    <location>
        <begin position="319"/>
        <end position="336"/>
    </location>
</feature>
<keyword evidence="6 7" id="KW-0472">Membrane</keyword>
<feature type="transmembrane region" description="Helical" evidence="7">
    <location>
        <begin position="168"/>
        <end position="188"/>
    </location>
</feature>
<feature type="transmembrane region" description="Helical" evidence="7">
    <location>
        <begin position="259"/>
        <end position="282"/>
    </location>
</feature>
<dbReference type="EMBL" id="RKLX01000020">
    <property type="protein sequence ID" value="TGD17917.1"/>
    <property type="molecule type" value="Genomic_DNA"/>
</dbReference>
<dbReference type="PANTHER" id="PTHR23513:SF6">
    <property type="entry name" value="MAJOR FACILITATOR SUPERFAMILY ASSOCIATED DOMAIN-CONTAINING PROTEIN"/>
    <property type="match status" value="1"/>
</dbReference>
<feature type="transmembrane region" description="Helical" evidence="7">
    <location>
        <begin position="385"/>
        <end position="405"/>
    </location>
</feature>
<keyword evidence="10" id="KW-1185">Reference proteome</keyword>
<protein>
    <submittedName>
        <fullName evidence="9">MFS transporter</fullName>
    </submittedName>
</protein>